<keyword evidence="2" id="KW-0732">Signal</keyword>
<dbReference type="AlphaFoldDB" id="A0A0U1M4W7"/>
<feature type="signal peptide" evidence="2">
    <location>
        <begin position="1"/>
        <end position="20"/>
    </location>
</feature>
<dbReference type="EMBL" id="CVMT01000008">
    <property type="protein sequence ID" value="CRG90585.1"/>
    <property type="molecule type" value="Genomic_DNA"/>
</dbReference>
<evidence type="ECO:0000256" key="2">
    <source>
        <dbReference type="SAM" id="SignalP"/>
    </source>
</evidence>
<evidence type="ECO:0000313" key="4">
    <source>
        <dbReference type="Proteomes" id="UP000054383"/>
    </source>
</evidence>
<dbReference type="STRING" id="28573.A0A0U1M4W7"/>
<reference evidence="3 4" key="1">
    <citation type="submission" date="2015-04" db="EMBL/GenBank/DDBJ databases">
        <authorList>
            <person name="Syromyatnikov M.Y."/>
            <person name="Popov V.N."/>
        </authorList>
    </citation>
    <scope>NUCLEOTIDE SEQUENCE [LARGE SCALE GENOMIC DNA]</scope>
    <source>
        <strain evidence="3">WF-38-12</strain>
    </source>
</reference>
<feature type="chain" id="PRO_5006711543" evidence="2">
    <location>
        <begin position="21"/>
        <end position="335"/>
    </location>
</feature>
<dbReference type="Proteomes" id="UP000054383">
    <property type="component" value="Unassembled WGS sequence"/>
</dbReference>
<accession>A0A0U1M4W7</accession>
<keyword evidence="4" id="KW-1185">Reference proteome</keyword>
<evidence type="ECO:0000313" key="3">
    <source>
        <dbReference type="EMBL" id="CRG90585.1"/>
    </source>
</evidence>
<protein>
    <submittedName>
        <fullName evidence="3">Uncharacterized protein</fullName>
    </submittedName>
</protein>
<evidence type="ECO:0000256" key="1">
    <source>
        <dbReference type="SAM" id="MobiDB-lite"/>
    </source>
</evidence>
<proteinExistence type="predicted"/>
<dbReference type="OrthoDB" id="4337630at2759"/>
<sequence>MKLSLIISAAGLLATVTATAERGASERAMLWSGYLAEEIFTDEDKWSIAKSCSGTRQGLRGQANRCTLLEFLEHLWTPTKDSNGNIKDPDMPDRSKIDWRLEPDDPQTMDQKEISTVIRAISYKGEEERKPVYENGHIVMETVDGQQVPKTRPTGKFKKLKALPIGFTGWLNVHHLDGGDNWFESMERAGKAIAKAKVAIDSLDNEADKEKFRFYVKNAENAADRTLDLRYLDMGRQLLDKREGLPKKFGAPVLEKDPRPKGPYGTEYKWPDKDKTCKSDAAIQKHGSEGEARTAYDNAWNELQAADDDGQHQKAVDAIQACKNNMTPSTSCPAT</sequence>
<gene>
    <name evidence="3" type="ORF">PISL3812_07629</name>
</gene>
<name>A0A0U1M4W7_TALIS</name>
<organism evidence="3 4">
    <name type="scientific">Talaromyces islandicus</name>
    <name type="common">Penicillium islandicum</name>
    <dbReference type="NCBI Taxonomy" id="28573"/>
    <lineage>
        <taxon>Eukaryota</taxon>
        <taxon>Fungi</taxon>
        <taxon>Dikarya</taxon>
        <taxon>Ascomycota</taxon>
        <taxon>Pezizomycotina</taxon>
        <taxon>Eurotiomycetes</taxon>
        <taxon>Eurotiomycetidae</taxon>
        <taxon>Eurotiales</taxon>
        <taxon>Trichocomaceae</taxon>
        <taxon>Talaromyces</taxon>
        <taxon>Talaromyces sect. Islandici</taxon>
    </lineage>
</organism>
<feature type="region of interest" description="Disordered" evidence="1">
    <location>
        <begin position="249"/>
        <end position="269"/>
    </location>
</feature>